<feature type="compositionally biased region" description="Pro residues" evidence="6">
    <location>
        <begin position="284"/>
        <end position="303"/>
    </location>
</feature>
<dbReference type="InterPro" id="IPR042175">
    <property type="entry name" value="Cell/Rod_MreC_2"/>
</dbReference>
<reference evidence="10" key="1">
    <citation type="journal article" date="2019" name="Int. J. Syst. Evol. Microbiol.">
        <title>The Global Catalogue of Microorganisms (GCM) 10K type strain sequencing project: providing services to taxonomists for standard genome sequencing and annotation.</title>
        <authorList>
            <consortium name="The Broad Institute Genomics Platform"/>
            <consortium name="The Broad Institute Genome Sequencing Center for Infectious Disease"/>
            <person name="Wu L."/>
            <person name="Ma J."/>
        </authorList>
    </citation>
    <scope>NUCLEOTIDE SEQUENCE [LARGE SCALE GENOMIC DNA]</scope>
    <source>
        <strain evidence="10">CGMCC 1.10188</strain>
    </source>
</reference>
<dbReference type="PANTHER" id="PTHR34138:SF1">
    <property type="entry name" value="CELL SHAPE-DETERMINING PROTEIN MREC"/>
    <property type="match status" value="1"/>
</dbReference>
<evidence type="ECO:0000313" key="9">
    <source>
        <dbReference type="EMBL" id="GGB37610.1"/>
    </source>
</evidence>
<keyword evidence="7" id="KW-0812">Transmembrane</keyword>
<dbReference type="Gene3D" id="2.40.10.350">
    <property type="entry name" value="Rod shape-determining protein MreC, domain 2"/>
    <property type="match status" value="1"/>
</dbReference>
<name>A0ABQ1IEP5_9PROT</name>
<evidence type="ECO:0000256" key="7">
    <source>
        <dbReference type="SAM" id="Phobius"/>
    </source>
</evidence>
<dbReference type="EMBL" id="BMDZ01000017">
    <property type="protein sequence ID" value="GGB37610.1"/>
    <property type="molecule type" value="Genomic_DNA"/>
</dbReference>
<dbReference type="InterPro" id="IPR007221">
    <property type="entry name" value="MreC"/>
</dbReference>
<evidence type="ECO:0000256" key="3">
    <source>
        <dbReference type="ARBA" id="ARBA00022960"/>
    </source>
</evidence>
<feature type="transmembrane region" description="Helical" evidence="7">
    <location>
        <begin position="21"/>
        <end position="39"/>
    </location>
</feature>
<dbReference type="Pfam" id="PF04085">
    <property type="entry name" value="MreC"/>
    <property type="match status" value="1"/>
</dbReference>
<dbReference type="RefSeq" id="WP_188577152.1">
    <property type="nucleotide sequence ID" value="NZ_BMDZ01000017.1"/>
</dbReference>
<accession>A0ABQ1IEP5</accession>
<sequence>MKPFGYGRAVAQPLRQLAHRFAFGALMIGAVGLMIATRFDVVPATQLRTTIADAAAPALELFSRPVASLTGLTDRIDDLTNLAAENTRLTEQNERLRHWEQVALRLAAENTALRRQLGVVPDPEQRFLSARILADTGGPFVRTLLISAGARDGMARDGIAVTSAGLVGRVIQVGETSSRLLLLSDLNSRVPVTVETADGTGQRAILAGDNSSRPALAYLPAHALPQVGARVVTSGEGGVFPPGLAVGRVMAIDDGMARVEPFVDWRRLDFVRILLGTEFEPARVPEPSPALPVPPTPAPTSAR</sequence>
<dbReference type="PIRSF" id="PIRSF038471">
    <property type="entry name" value="MreC"/>
    <property type="match status" value="1"/>
</dbReference>
<dbReference type="InterPro" id="IPR055342">
    <property type="entry name" value="MreC_beta-barrel_core"/>
</dbReference>
<proteinExistence type="inferred from homology"/>
<dbReference type="InterPro" id="IPR042177">
    <property type="entry name" value="Cell/Rod_1"/>
</dbReference>
<comment type="caution">
    <text evidence="9">The sequence shown here is derived from an EMBL/GenBank/DDBJ whole genome shotgun (WGS) entry which is preliminary data.</text>
</comment>
<keyword evidence="3 5" id="KW-0133">Cell shape</keyword>
<gene>
    <name evidence="9" type="ORF">GCM10011505_18910</name>
</gene>
<evidence type="ECO:0000256" key="6">
    <source>
        <dbReference type="SAM" id="MobiDB-lite"/>
    </source>
</evidence>
<keyword evidence="7" id="KW-0472">Membrane</keyword>
<evidence type="ECO:0000256" key="4">
    <source>
        <dbReference type="ARBA" id="ARBA00032089"/>
    </source>
</evidence>
<dbReference type="PANTHER" id="PTHR34138">
    <property type="entry name" value="CELL SHAPE-DETERMINING PROTEIN MREC"/>
    <property type="match status" value="1"/>
</dbReference>
<evidence type="ECO:0000256" key="1">
    <source>
        <dbReference type="ARBA" id="ARBA00009369"/>
    </source>
</evidence>
<keyword evidence="10" id="KW-1185">Reference proteome</keyword>
<protein>
    <recommendedName>
        <fullName evidence="2 5">Cell shape-determining protein MreC</fullName>
    </recommendedName>
    <alternativeName>
        <fullName evidence="4 5">Cell shape protein MreC</fullName>
    </alternativeName>
</protein>
<feature type="region of interest" description="Disordered" evidence="6">
    <location>
        <begin position="283"/>
        <end position="303"/>
    </location>
</feature>
<evidence type="ECO:0000256" key="5">
    <source>
        <dbReference type="PIRNR" id="PIRNR038471"/>
    </source>
</evidence>
<comment type="similarity">
    <text evidence="1 5">Belongs to the MreC family.</text>
</comment>
<dbReference type="Proteomes" id="UP000603352">
    <property type="component" value="Unassembled WGS sequence"/>
</dbReference>
<dbReference type="Gene3D" id="2.40.10.340">
    <property type="entry name" value="Rod shape-determining protein MreC, domain 1"/>
    <property type="match status" value="1"/>
</dbReference>
<evidence type="ECO:0000256" key="2">
    <source>
        <dbReference type="ARBA" id="ARBA00013855"/>
    </source>
</evidence>
<evidence type="ECO:0000259" key="8">
    <source>
        <dbReference type="Pfam" id="PF04085"/>
    </source>
</evidence>
<organism evidence="9 10">
    <name type="scientific">Tistrella bauzanensis</name>
    <dbReference type="NCBI Taxonomy" id="657419"/>
    <lineage>
        <taxon>Bacteria</taxon>
        <taxon>Pseudomonadati</taxon>
        <taxon>Pseudomonadota</taxon>
        <taxon>Alphaproteobacteria</taxon>
        <taxon>Geminicoccales</taxon>
        <taxon>Geminicoccaceae</taxon>
        <taxon>Tistrella</taxon>
    </lineage>
</organism>
<evidence type="ECO:0000313" key="10">
    <source>
        <dbReference type="Proteomes" id="UP000603352"/>
    </source>
</evidence>
<dbReference type="NCBIfam" id="TIGR00219">
    <property type="entry name" value="mreC"/>
    <property type="match status" value="1"/>
</dbReference>
<comment type="function">
    <text evidence="5">Involved in formation and maintenance of cell shape.</text>
</comment>
<keyword evidence="7" id="KW-1133">Transmembrane helix</keyword>
<feature type="domain" description="Rod shape-determining protein MreC beta-barrel core" evidence="8">
    <location>
        <begin position="133"/>
        <end position="274"/>
    </location>
</feature>